<evidence type="ECO:0000256" key="1">
    <source>
        <dbReference type="ARBA" id="ARBA00004635"/>
    </source>
</evidence>
<comment type="caution">
    <text evidence="9">The sequence shown here is derived from an EMBL/GenBank/DDBJ whole genome shotgun (WGS) entry which is preliminary data.</text>
</comment>
<dbReference type="OrthoDB" id="9812878at2"/>
<protein>
    <recommendedName>
        <fullName evidence="6">Lipoprotein</fullName>
    </recommendedName>
</protein>
<evidence type="ECO:0000256" key="4">
    <source>
        <dbReference type="ARBA" id="ARBA00023139"/>
    </source>
</evidence>
<evidence type="ECO:0000313" key="10">
    <source>
        <dbReference type="Proteomes" id="UP000094291"/>
    </source>
</evidence>
<comment type="subcellular location">
    <subcellularLocation>
        <location evidence="1">Membrane</location>
        <topology evidence="1">Lipid-anchor</topology>
    </subcellularLocation>
</comment>
<dbReference type="GO" id="GO:0016020">
    <property type="term" value="C:membrane"/>
    <property type="evidence" value="ECO:0007669"/>
    <property type="project" value="UniProtKB-SubCell"/>
</dbReference>
<keyword evidence="10" id="KW-1185">Reference proteome</keyword>
<dbReference type="PANTHER" id="PTHR30429:SF1">
    <property type="entry name" value="D-METHIONINE-BINDING LIPOPROTEIN METQ-RELATED"/>
    <property type="match status" value="1"/>
</dbReference>
<keyword evidence="4" id="KW-0564">Palmitate</keyword>
<evidence type="ECO:0000256" key="6">
    <source>
        <dbReference type="PIRNR" id="PIRNR002854"/>
    </source>
</evidence>
<evidence type="ECO:0000256" key="2">
    <source>
        <dbReference type="ARBA" id="ARBA00022729"/>
    </source>
</evidence>
<feature type="chain" id="PRO_5009119664" description="Lipoprotein" evidence="8">
    <location>
        <begin position="25"/>
        <end position="269"/>
    </location>
</feature>
<evidence type="ECO:0000256" key="7">
    <source>
        <dbReference type="PIRSR" id="PIRSR002854-1"/>
    </source>
</evidence>
<dbReference type="Pfam" id="PF03180">
    <property type="entry name" value="Lipoprotein_9"/>
    <property type="match status" value="1"/>
</dbReference>
<proteinExistence type="inferred from homology"/>
<keyword evidence="5 6" id="KW-0449">Lipoprotein</keyword>
<dbReference type="EMBL" id="MDTQ01000001">
    <property type="protein sequence ID" value="ODC03861.1"/>
    <property type="molecule type" value="Genomic_DNA"/>
</dbReference>
<dbReference type="PIRSF" id="PIRSF002854">
    <property type="entry name" value="MetQ"/>
    <property type="match status" value="1"/>
</dbReference>
<evidence type="ECO:0000256" key="3">
    <source>
        <dbReference type="ARBA" id="ARBA00023136"/>
    </source>
</evidence>
<accession>A0A1E2VA46</accession>
<evidence type="ECO:0000256" key="5">
    <source>
        <dbReference type="ARBA" id="ARBA00023288"/>
    </source>
</evidence>
<dbReference type="PROSITE" id="PS51257">
    <property type="entry name" value="PROKAR_LIPOPROTEIN"/>
    <property type="match status" value="1"/>
</dbReference>
<feature type="signal peptide" evidence="8">
    <location>
        <begin position="1"/>
        <end position="24"/>
    </location>
</feature>
<evidence type="ECO:0000313" key="9">
    <source>
        <dbReference type="EMBL" id="ODC03861.1"/>
    </source>
</evidence>
<feature type="lipid moiety-binding region" description="S-diacylglycerol cysteine" evidence="7">
    <location>
        <position position="23"/>
    </location>
</feature>
<dbReference type="RefSeq" id="WP_068998455.1">
    <property type="nucleotide sequence ID" value="NZ_MDTQ01000001.1"/>
</dbReference>
<sequence>MKIVKPLRTLALAAIAGAVLTACGGDEKDQNTVRIGTMAGPETEVMEVAKKVAKEQYDLNVEIVEFNDYVSPNAALDEGSLDANAYQHKPYLDEMMKSRDYSFEVAGKTFVYPMSVFSLTYDNLQALPENGKIAIPNDPSNEGRALIMLNDAGVITLKDRNNLAATPNDIAENPKNISFAELDAAQLPRSLQDVDFAVVNNTFATPDQLPEGAKRVLTESSESPYVNLIVVREGDSQRPEIQNLVKAYQTPEVIKAAQERFTDVVPGWK</sequence>
<organism evidence="9 10">
    <name type="scientific">Terasakiispira papahanaumokuakeensis</name>
    <dbReference type="NCBI Taxonomy" id="197479"/>
    <lineage>
        <taxon>Bacteria</taxon>
        <taxon>Pseudomonadati</taxon>
        <taxon>Pseudomonadota</taxon>
        <taxon>Gammaproteobacteria</taxon>
        <taxon>Oceanospirillales</taxon>
        <taxon>Terasakiispira</taxon>
    </lineage>
</organism>
<name>A0A1E2VA46_9GAMM</name>
<dbReference type="SUPFAM" id="SSF53850">
    <property type="entry name" value="Periplasmic binding protein-like II"/>
    <property type="match status" value="1"/>
</dbReference>
<evidence type="ECO:0000256" key="8">
    <source>
        <dbReference type="SAM" id="SignalP"/>
    </source>
</evidence>
<dbReference type="Gene3D" id="3.40.190.10">
    <property type="entry name" value="Periplasmic binding protein-like II"/>
    <property type="match status" value="2"/>
</dbReference>
<dbReference type="InterPro" id="IPR004872">
    <property type="entry name" value="Lipoprotein_NlpA"/>
</dbReference>
<reference evidence="9 10" key="1">
    <citation type="submission" date="2016-08" db="EMBL/GenBank/DDBJ databases">
        <authorList>
            <person name="Seilhamer J.J."/>
        </authorList>
    </citation>
    <scope>NUCLEOTIDE SEQUENCE [LARGE SCALE GENOMIC DNA]</scope>
    <source>
        <strain evidence="9 10">PH27A</strain>
    </source>
</reference>
<dbReference type="PANTHER" id="PTHR30429">
    <property type="entry name" value="D-METHIONINE-BINDING LIPOPROTEIN METQ"/>
    <property type="match status" value="1"/>
</dbReference>
<gene>
    <name evidence="9" type="ORF">BFW38_10210</name>
</gene>
<dbReference type="STRING" id="197479.BFW38_10210"/>
<dbReference type="AlphaFoldDB" id="A0A1E2VA46"/>
<dbReference type="Proteomes" id="UP000094291">
    <property type="component" value="Unassembled WGS sequence"/>
</dbReference>
<comment type="similarity">
    <text evidence="6">Belongs to the nlpA lipoprotein family.</text>
</comment>
<dbReference type="CDD" id="cd13598">
    <property type="entry name" value="PBP2_lipoprotein_IlpA_like"/>
    <property type="match status" value="1"/>
</dbReference>
<keyword evidence="3" id="KW-0472">Membrane</keyword>
<dbReference type="NCBIfam" id="TIGR00363">
    <property type="entry name" value="MetQ/NlpA family lipoprotein"/>
    <property type="match status" value="1"/>
</dbReference>
<keyword evidence="2 8" id="KW-0732">Signal</keyword>